<feature type="transmembrane region" description="Helical" evidence="7">
    <location>
        <begin position="323"/>
        <end position="343"/>
    </location>
</feature>
<dbReference type="InterPro" id="IPR051605">
    <property type="entry name" value="CstA"/>
</dbReference>
<evidence type="ECO:0000259" key="8">
    <source>
        <dbReference type="Pfam" id="PF02554"/>
    </source>
</evidence>
<dbReference type="InterPro" id="IPR003706">
    <property type="entry name" value="CstA_N"/>
</dbReference>
<name>A0A4Y6PZE9_PERCE</name>
<feature type="transmembrane region" description="Helical" evidence="7">
    <location>
        <begin position="62"/>
        <end position="82"/>
    </location>
</feature>
<accession>A0A5B8YBN4</accession>
<dbReference type="PANTHER" id="PTHR30252:SF0">
    <property type="entry name" value="PEPTIDE TRANSPORTER CSTA"/>
    <property type="match status" value="1"/>
</dbReference>
<organism evidence="9 10">
    <name type="scientific">Persicimonas caeni</name>
    <dbReference type="NCBI Taxonomy" id="2292766"/>
    <lineage>
        <taxon>Bacteria</taxon>
        <taxon>Deltaproteobacteria</taxon>
        <taxon>Bradymonadales</taxon>
        <taxon>Bradymonadaceae</taxon>
        <taxon>Persicimonas</taxon>
    </lineage>
</organism>
<feature type="domain" description="CstA N-terminal" evidence="8">
    <location>
        <begin position="2"/>
        <end position="381"/>
    </location>
</feature>
<feature type="transmembrane region" description="Helical" evidence="7">
    <location>
        <begin position="6"/>
        <end position="24"/>
    </location>
</feature>
<feature type="transmembrane region" description="Helical" evidence="7">
    <location>
        <begin position="284"/>
        <end position="303"/>
    </location>
</feature>
<dbReference type="GO" id="GO:0005886">
    <property type="term" value="C:plasma membrane"/>
    <property type="evidence" value="ECO:0007669"/>
    <property type="project" value="UniProtKB-SubCell"/>
</dbReference>
<dbReference type="AlphaFoldDB" id="A0A4Y6PZE9"/>
<dbReference type="Proteomes" id="UP000315995">
    <property type="component" value="Chromosome"/>
</dbReference>
<keyword evidence="3" id="KW-1003">Cell membrane</keyword>
<dbReference type="EMBL" id="CP041186">
    <property type="protein sequence ID" value="QDG53125.1"/>
    <property type="molecule type" value="Genomic_DNA"/>
</dbReference>
<feature type="transmembrane region" description="Helical" evidence="7">
    <location>
        <begin position="193"/>
        <end position="212"/>
    </location>
</feature>
<evidence type="ECO:0000256" key="6">
    <source>
        <dbReference type="ARBA" id="ARBA00023136"/>
    </source>
</evidence>
<evidence type="ECO:0000313" key="10">
    <source>
        <dbReference type="Proteomes" id="UP000315995"/>
    </source>
</evidence>
<dbReference type="Pfam" id="PF02554">
    <property type="entry name" value="CstA"/>
    <property type="match status" value="2"/>
</dbReference>
<evidence type="ECO:0000256" key="1">
    <source>
        <dbReference type="ARBA" id="ARBA00004651"/>
    </source>
</evidence>
<evidence type="ECO:0000256" key="5">
    <source>
        <dbReference type="ARBA" id="ARBA00022989"/>
    </source>
</evidence>
<evidence type="ECO:0000256" key="7">
    <source>
        <dbReference type="SAM" id="Phobius"/>
    </source>
</evidence>
<sequence>MNAAVATAIAFAGYVAGYLIYSRYLSERVFELRDDVKTPAHALRDGVDYVPTRPGVLFGHHYASIAGLAPMLGPAVAVIWGWLPAMCWVVVGALFVGCVHDFGALVVSVRAKGKSIGKVAEGLIGPRAKTLLHIIIFFLVALAMGVFVYVIALLFSPNPGSDTTIFGYLGTLFAGSAGPVASEPPGAASFPQAIIPSFGLMLIAATIGWLGFKKGVSWKVMTPIGFVLLLVLIWVAQLDSVMAATMLADPDIAPGTAGWSHVLLFYAFLASVLPVWSLLQPRDFLNCLLLYLGLGSVYLGLFVMAPEFSAPAVRPNPEGAPSLFPFVFIVIACGAASGFHSLVSSGTSAKQLDRETDARLIGYGGMIGESLLGLVAVLATTAGITSVAEWNEAYANWGQAGSLGAKIGNFINGCATFLGSLGIPKEIGASFISVFVVSYALTSLDSATRLLRYNVEEIGETLGLKFFDNRYLSSMVAVGAIGFFAFYEVDGKPAGLVLWQLFGTTNQIMAALALLVVTLYLLVRQKPWWVAGIPMVGMLVTTITAMFSNAKTFLEGENWLLFGVGTFLLVLALWLVVEAGLAVARYRERQEKVEALDIDI</sequence>
<feature type="transmembrane region" description="Helical" evidence="7">
    <location>
        <begin position="471"/>
        <end position="487"/>
    </location>
</feature>
<dbReference type="PANTHER" id="PTHR30252">
    <property type="entry name" value="INNER MEMBRANE PEPTIDE TRANSPORTER"/>
    <property type="match status" value="1"/>
</dbReference>
<feature type="transmembrane region" description="Helical" evidence="7">
    <location>
        <begin position="363"/>
        <end position="384"/>
    </location>
</feature>
<evidence type="ECO:0000256" key="3">
    <source>
        <dbReference type="ARBA" id="ARBA00022475"/>
    </source>
</evidence>
<feature type="transmembrane region" description="Helical" evidence="7">
    <location>
        <begin position="259"/>
        <end position="279"/>
    </location>
</feature>
<accession>A0A4Y6PZE9</accession>
<comment type="subcellular location">
    <subcellularLocation>
        <location evidence="1">Cell membrane</location>
        <topology evidence="1">Multi-pass membrane protein</topology>
    </subcellularLocation>
</comment>
<keyword evidence="10" id="KW-1185">Reference proteome</keyword>
<dbReference type="OrthoDB" id="9761224at2"/>
<proteinExistence type="inferred from homology"/>
<protein>
    <submittedName>
        <fullName evidence="9">Carbon starvation protein A</fullName>
    </submittedName>
</protein>
<reference evidence="9 10" key="1">
    <citation type="submission" date="2019-06" db="EMBL/GenBank/DDBJ databases">
        <title>Persicimonas caeni gen. nov., sp. nov., a predatory bacterium isolated from solar saltern.</title>
        <authorList>
            <person name="Wang S."/>
        </authorList>
    </citation>
    <scope>NUCLEOTIDE SEQUENCE [LARGE SCALE GENOMIC DNA]</scope>
    <source>
        <strain evidence="9 10">YN101</strain>
    </source>
</reference>
<gene>
    <name evidence="9" type="ORF">FIV42_20980</name>
</gene>
<feature type="transmembrane region" description="Helical" evidence="7">
    <location>
        <begin position="130"/>
        <end position="155"/>
    </location>
</feature>
<dbReference type="RefSeq" id="WP_141199586.1">
    <property type="nucleotide sequence ID" value="NZ_CP041186.1"/>
</dbReference>
<comment type="similarity">
    <text evidence="2">Belongs to the peptide transporter carbon starvation (CstA) (TC 2.A.114) family.</text>
</comment>
<evidence type="ECO:0000313" key="9">
    <source>
        <dbReference type="EMBL" id="QDG53125.1"/>
    </source>
</evidence>
<evidence type="ECO:0000256" key="2">
    <source>
        <dbReference type="ARBA" id="ARBA00007755"/>
    </source>
</evidence>
<dbReference type="GO" id="GO:0009267">
    <property type="term" value="P:cellular response to starvation"/>
    <property type="evidence" value="ECO:0007669"/>
    <property type="project" value="InterPro"/>
</dbReference>
<feature type="transmembrane region" description="Helical" evidence="7">
    <location>
        <begin position="88"/>
        <end position="109"/>
    </location>
</feature>
<feature type="transmembrane region" description="Helical" evidence="7">
    <location>
        <begin position="528"/>
        <end position="547"/>
    </location>
</feature>
<keyword evidence="6 7" id="KW-0472">Membrane</keyword>
<keyword evidence="4 7" id="KW-0812">Transmembrane</keyword>
<feature type="transmembrane region" description="Helical" evidence="7">
    <location>
        <begin position="499"/>
        <end position="521"/>
    </location>
</feature>
<feature type="domain" description="CstA N-terminal" evidence="8">
    <location>
        <begin position="405"/>
        <end position="545"/>
    </location>
</feature>
<feature type="transmembrane region" description="Helical" evidence="7">
    <location>
        <begin position="559"/>
        <end position="584"/>
    </location>
</feature>
<evidence type="ECO:0000256" key="4">
    <source>
        <dbReference type="ARBA" id="ARBA00022692"/>
    </source>
</evidence>
<keyword evidence="5 7" id="KW-1133">Transmembrane helix</keyword>
<feature type="transmembrane region" description="Helical" evidence="7">
    <location>
        <begin position="224"/>
        <end position="247"/>
    </location>
</feature>
<feature type="transmembrane region" description="Helical" evidence="7">
    <location>
        <begin position="427"/>
        <end position="444"/>
    </location>
</feature>